<feature type="transmembrane region" description="Helical" evidence="8">
    <location>
        <begin position="334"/>
        <end position="352"/>
    </location>
</feature>
<dbReference type="GO" id="GO:0022857">
    <property type="term" value="F:transmembrane transporter activity"/>
    <property type="evidence" value="ECO:0007669"/>
    <property type="project" value="InterPro"/>
</dbReference>
<feature type="transmembrane region" description="Helical" evidence="8">
    <location>
        <begin position="225"/>
        <end position="248"/>
    </location>
</feature>
<dbReference type="Gene3D" id="1.20.1720.10">
    <property type="entry name" value="Multidrug resistance protein D"/>
    <property type="match status" value="1"/>
</dbReference>
<dbReference type="Proteomes" id="UP000316184">
    <property type="component" value="Unassembled WGS sequence"/>
</dbReference>
<keyword evidence="3" id="KW-0813">Transport</keyword>
<feature type="transmembrane region" description="Helical" evidence="8">
    <location>
        <begin position="110"/>
        <end position="128"/>
    </location>
</feature>
<feature type="transmembrane region" description="Helical" evidence="8">
    <location>
        <begin position="53"/>
        <end position="72"/>
    </location>
</feature>
<feature type="transmembrane region" description="Helical" evidence="8">
    <location>
        <begin position="167"/>
        <end position="188"/>
    </location>
</feature>
<feature type="transmembrane region" description="Helical" evidence="8">
    <location>
        <begin position="405"/>
        <end position="424"/>
    </location>
</feature>
<name>A0A561U2S1_9PSEU</name>
<dbReference type="AlphaFoldDB" id="A0A561U2S1"/>
<feature type="transmembrane region" description="Helical" evidence="8">
    <location>
        <begin position="12"/>
        <end position="33"/>
    </location>
</feature>
<evidence type="ECO:0000256" key="3">
    <source>
        <dbReference type="ARBA" id="ARBA00022448"/>
    </source>
</evidence>
<dbReference type="PROSITE" id="PS50850">
    <property type="entry name" value="MFS"/>
    <property type="match status" value="1"/>
</dbReference>
<dbReference type="PANTHER" id="PTHR42718">
    <property type="entry name" value="MAJOR FACILITATOR SUPERFAMILY MULTIDRUG TRANSPORTER MFSC"/>
    <property type="match status" value="1"/>
</dbReference>
<dbReference type="Gene3D" id="1.20.1250.20">
    <property type="entry name" value="MFS general substrate transporter like domains"/>
    <property type="match status" value="1"/>
</dbReference>
<accession>A0A561U2S1</accession>
<feature type="domain" description="Major facilitator superfamily (MFS) profile" evidence="9">
    <location>
        <begin position="15"/>
        <end position="471"/>
    </location>
</feature>
<evidence type="ECO:0000256" key="8">
    <source>
        <dbReference type="SAM" id="Phobius"/>
    </source>
</evidence>
<evidence type="ECO:0000259" key="9">
    <source>
        <dbReference type="PROSITE" id="PS50850"/>
    </source>
</evidence>
<evidence type="ECO:0000256" key="7">
    <source>
        <dbReference type="ARBA" id="ARBA00023136"/>
    </source>
</evidence>
<evidence type="ECO:0000256" key="6">
    <source>
        <dbReference type="ARBA" id="ARBA00022989"/>
    </source>
</evidence>
<feature type="transmembrane region" description="Helical" evidence="8">
    <location>
        <begin position="84"/>
        <end position="104"/>
    </location>
</feature>
<dbReference type="Pfam" id="PF07690">
    <property type="entry name" value="MFS_1"/>
    <property type="match status" value="1"/>
</dbReference>
<keyword evidence="11" id="KW-1185">Reference proteome</keyword>
<comment type="caution">
    <text evidence="10">The sequence shown here is derived from an EMBL/GenBank/DDBJ whole genome shotgun (WGS) entry which is preliminary data.</text>
</comment>
<dbReference type="InterPro" id="IPR020846">
    <property type="entry name" value="MFS_dom"/>
</dbReference>
<evidence type="ECO:0000256" key="4">
    <source>
        <dbReference type="ARBA" id="ARBA00022475"/>
    </source>
</evidence>
<protein>
    <submittedName>
        <fullName evidence="10">EmrB/QacA subfamily drug resistance transporter</fullName>
    </submittedName>
</protein>
<feature type="transmembrane region" description="Helical" evidence="8">
    <location>
        <begin position="444"/>
        <end position="464"/>
    </location>
</feature>
<dbReference type="GO" id="GO:0005886">
    <property type="term" value="C:plasma membrane"/>
    <property type="evidence" value="ECO:0007669"/>
    <property type="project" value="UniProtKB-SubCell"/>
</dbReference>
<evidence type="ECO:0000313" key="10">
    <source>
        <dbReference type="EMBL" id="TWF93658.1"/>
    </source>
</evidence>
<keyword evidence="5 8" id="KW-0812">Transmembrane</keyword>
<keyword evidence="7 8" id="KW-0472">Membrane</keyword>
<gene>
    <name evidence="10" type="ORF">FHU35_15512</name>
</gene>
<dbReference type="NCBIfam" id="TIGR00711">
    <property type="entry name" value="efflux_EmrB"/>
    <property type="match status" value="1"/>
</dbReference>
<feature type="transmembrane region" description="Helical" evidence="8">
    <location>
        <begin position="200"/>
        <end position="219"/>
    </location>
</feature>
<feature type="transmembrane region" description="Helical" evidence="8">
    <location>
        <begin position="269"/>
        <end position="293"/>
    </location>
</feature>
<proteinExistence type="inferred from homology"/>
<dbReference type="CDD" id="cd17503">
    <property type="entry name" value="MFS_LmrB_MDR_like"/>
    <property type="match status" value="1"/>
</dbReference>
<sequence>MSGGFVRRLEYKWLVGITFVLALIMQILDVTILNVALATLGREFRVDPAQLQWVLTGYMISLAVFIPSSGWIADRFGSKKTFQAAVIIFTLASMLCGMAVSMEMLIGSRILQGVGGGMLVPVGQAMMFRAFPAHERAKAGAVLSIPITVAPMLGPLIGGVLVEYASWRWIFFINLPVGALALLFTFLFLKEETTRDPGRFDVPGFVLAGTGLATLLVGLDQGAQIGWAAPAVWLSLIASVLLIGGLVWRELRVESPMLDLRLLGDRLFGTGNLLLLAMTGAMFSVLFLIPLYLQTLRGVSPMFAGLTMMPQAIAMLATTQVVSRVYGRIGPKRLVLAGFAVQLIIGGLLQVQNLSTPLWALGLLLATQGVAMGLLMTPVQTATFAAISGPAMGMASSMFNVTRQVATALGTAVVATVLTMLMQHNQSTVDPSAPAMVADAQLGAFHGAFLVSAAFAVLGIVLTLRVRDADAAATLDRPKAAARQGEPEPSEP</sequence>
<evidence type="ECO:0000256" key="1">
    <source>
        <dbReference type="ARBA" id="ARBA00004651"/>
    </source>
</evidence>
<evidence type="ECO:0000256" key="5">
    <source>
        <dbReference type="ARBA" id="ARBA00022692"/>
    </source>
</evidence>
<keyword evidence="4" id="KW-1003">Cell membrane</keyword>
<feature type="transmembrane region" description="Helical" evidence="8">
    <location>
        <begin position="140"/>
        <end position="161"/>
    </location>
</feature>
<dbReference type="PRINTS" id="PR01036">
    <property type="entry name" value="TCRTETB"/>
</dbReference>
<dbReference type="SUPFAM" id="SSF103473">
    <property type="entry name" value="MFS general substrate transporter"/>
    <property type="match status" value="1"/>
</dbReference>
<reference evidence="10 11" key="1">
    <citation type="submission" date="2019-06" db="EMBL/GenBank/DDBJ databases">
        <title>Sequencing the genomes of 1000 actinobacteria strains.</title>
        <authorList>
            <person name="Klenk H.-P."/>
        </authorList>
    </citation>
    <scope>NUCLEOTIDE SEQUENCE [LARGE SCALE GENOMIC DNA]</scope>
    <source>
        <strain evidence="10 11">DSM 46699</strain>
    </source>
</reference>
<feature type="transmembrane region" description="Helical" evidence="8">
    <location>
        <begin position="358"/>
        <end position="384"/>
    </location>
</feature>
<dbReference type="InterPro" id="IPR004638">
    <property type="entry name" value="EmrB-like"/>
</dbReference>
<dbReference type="EMBL" id="VIWX01000005">
    <property type="protein sequence ID" value="TWF93658.1"/>
    <property type="molecule type" value="Genomic_DNA"/>
</dbReference>
<keyword evidence="6 8" id="KW-1133">Transmembrane helix</keyword>
<dbReference type="PANTHER" id="PTHR42718:SF9">
    <property type="entry name" value="MAJOR FACILITATOR SUPERFAMILY MULTIDRUG TRANSPORTER MFSC"/>
    <property type="match status" value="1"/>
</dbReference>
<dbReference type="InterPro" id="IPR011701">
    <property type="entry name" value="MFS"/>
</dbReference>
<feature type="transmembrane region" description="Helical" evidence="8">
    <location>
        <begin position="299"/>
        <end position="322"/>
    </location>
</feature>
<evidence type="ECO:0000256" key="2">
    <source>
        <dbReference type="ARBA" id="ARBA00008537"/>
    </source>
</evidence>
<dbReference type="InterPro" id="IPR036259">
    <property type="entry name" value="MFS_trans_sf"/>
</dbReference>
<evidence type="ECO:0000313" key="11">
    <source>
        <dbReference type="Proteomes" id="UP000316184"/>
    </source>
</evidence>
<comment type="similarity">
    <text evidence="2">Belongs to the major facilitator superfamily. EmrB family.</text>
</comment>
<organism evidence="10 11">
    <name type="scientific">Saccharopolyspora dendranthemae</name>
    <dbReference type="NCBI Taxonomy" id="1181886"/>
    <lineage>
        <taxon>Bacteria</taxon>
        <taxon>Bacillati</taxon>
        <taxon>Actinomycetota</taxon>
        <taxon>Actinomycetes</taxon>
        <taxon>Pseudonocardiales</taxon>
        <taxon>Pseudonocardiaceae</taxon>
        <taxon>Saccharopolyspora</taxon>
    </lineage>
</organism>
<comment type="subcellular location">
    <subcellularLocation>
        <location evidence="1">Cell membrane</location>
        <topology evidence="1">Multi-pass membrane protein</topology>
    </subcellularLocation>
</comment>